<accession>A0A3S2UCE0</accession>
<organism evidence="1 2">
    <name type="scientific">Niallia taxi</name>
    <dbReference type="NCBI Taxonomy" id="2499688"/>
    <lineage>
        <taxon>Bacteria</taxon>
        <taxon>Bacillati</taxon>
        <taxon>Bacillota</taxon>
        <taxon>Bacilli</taxon>
        <taxon>Bacillales</taxon>
        <taxon>Bacillaceae</taxon>
        <taxon>Niallia</taxon>
    </lineage>
</organism>
<reference evidence="1 2" key="1">
    <citation type="submission" date="2019-01" db="EMBL/GenBank/DDBJ databases">
        <title>Bacillus sp. M5HDSG1-1, whole genome shotgun sequence.</title>
        <authorList>
            <person name="Tuo L."/>
        </authorList>
    </citation>
    <scope>NUCLEOTIDE SEQUENCE [LARGE SCALE GENOMIC DNA]</scope>
    <source>
        <strain evidence="1 2">M5HDSG1-1</strain>
    </source>
</reference>
<keyword evidence="2" id="KW-1185">Reference proteome</keyword>
<dbReference type="Proteomes" id="UP000288024">
    <property type="component" value="Unassembled WGS sequence"/>
</dbReference>
<dbReference type="EMBL" id="RZTZ01000001">
    <property type="protein sequence ID" value="RVT67211.1"/>
    <property type="molecule type" value="Genomic_DNA"/>
</dbReference>
<evidence type="ECO:0000313" key="2">
    <source>
        <dbReference type="Proteomes" id="UP000288024"/>
    </source>
</evidence>
<name>A0A3S2UCE0_9BACI</name>
<evidence type="ECO:0000313" key="1">
    <source>
        <dbReference type="EMBL" id="RVT67211.1"/>
    </source>
</evidence>
<comment type="caution">
    <text evidence="1">The sequence shown here is derived from an EMBL/GenBank/DDBJ whole genome shotgun (WGS) entry which is preliminary data.</text>
</comment>
<sequence length="134" mass="14730">MKKILLFCIPALFLLNGCNNDVPDPEVKETGQAQEAQNETVSAMAMPKDVTVQYLVKGNNLYVDCKTSTISFREDSDKETGKIMLSLDGKPAGVFNSAAFVVRNVATGQHHAHLKIVNNKGTNVFEKEFNVIID</sequence>
<gene>
    <name evidence="1" type="ORF">EM808_01655</name>
</gene>
<dbReference type="RefSeq" id="WP_127734870.1">
    <property type="nucleotide sequence ID" value="NZ_CAJCKN010000033.1"/>
</dbReference>
<proteinExistence type="predicted"/>
<protein>
    <submittedName>
        <fullName evidence="1">Uncharacterized protein</fullName>
    </submittedName>
</protein>
<dbReference type="AlphaFoldDB" id="A0A3S2UCE0"/>
<dbReference type="GeneID" id="87615359"/>